<evidence type="ECO:0008006" key="4">
    <source>
        <dbReference type="Google" id="ProtNLM"/>
    </source>
</evidence>
<reference evidence="2 3" key="1">
    <citation type="journal article" date="2015" name="Parasitol. Res.">
        <title>Viruses in close associations with free-living amoebae.</title>
        <authorList>
            <person name="Scheid P."/>
        </authorList>
    </citation>
    <scope>NUCLEOTIDE SEQUENCE [LARGE SCALE GENOMIC DNA]</scope>
    <source>
        <strain evidence="2">KlaHel</strain>
    </source>
</reference>
<keyword evidence="1" id="KW-0472">Membrane</keyword>
<accession>A0A0B5JEC6</accession>
<evidence type="ECO:0000313" key="2">
    <source>
        <dbReference type="EMBL" id="AJF98127.1"/>
    </source>
</evidence>
<name>A0A0B5JEC6_9VIRU</name>
<dbReference type="RefSeq" id="YP_009120362.1">
    <property type="nucleotide sequence ID" value="NC_026440.1"/>
</dbReference>
<keyword evidence="1" id="KW-0812">Transmembrane</keyword>
<protein>
    <recommendedName>
        <fullName evidence="4">Transmembrane protein</fullName>
    </recommendedName>
</protein>
<dbReference type="EMBL" id="KP136319">
    <property type="protein sequence ID" value="AJF98127.1"/>
    <property type="molecule type" value="Genomic_DNA"/>
</dbReference>
<keyword evidence="1" id="KW-1133">Transmembrane helix</keyword>
<organism evidence="2 3">
    <name type="scientific">Pandoravirus inopinatum</name>
    <dbReference type="NCBI Taxonomy" id="1605721"/>
    <lineage>
        <taxon>Viruses</taxon>
        <taxon>Pandoravirus</taxon>
    </lineage>
</organism>
<dbReference type="GeneID" id="23463044"/>
<dbReference type="Proteomes" id="UP000202511">
    <property type="component" value="Segment"/>
</dbReference>
<sequence length="141" mass="15375">MADGTRSSASSAFPPLWSRMCARKSRAAGNATPRVRCLVPVLACRVSLAKDTAPDQGFSSLPFVHTPLPPFLCGPLDFFFLLRGASAHALACLPAFSLPFPFFFKSAPHRGALFCWAVPSSLFFGYIIFFIFFLLLKVGPQ</sequence>
<proteinExistence type="predicted"/>
<evidence type="ECO:0000313" key="3">
    <source>
        <dbReference type="Proteomes" id="UP000202511"/>
    </source>
</evidence>
<dbReference type="KEGG" id="vg:23463044"/>
<feature type="transmembrane region" description="Helical" evidence="1">
    <location>
        <begin position="112"/>
        <end position="136"/>
    </location>
</feature>
<evidence type="ECO:0000256" key="1">
    <source>
        <dbReference type="SAM" id="Phobius"/>
    </source>
</evidence>